<dbReference type="RefSeq" id="WP_066427974.1">
    <property type="nucleotide sequence ID" value="NZ_CP014227.1"/>
</dbReference>
<evidence type="ECO:0000256" key="1">
    <source>
        <dbReference type="SAM" id="Coils"/>
    </source>
</evidence>
<gene>
    <name evidence="3" type="ORF">AXF12_01970</name>
    <name evidence="4" type="ORF">SAMEA44541418_01357</name>
</gene>
<dbReference type="Proteomes" id="UP000065822">
    <property type="component" value="Chromosome"/>
</dbReference>
<sequence>MKRVLFLGAMVLSTAVMAQNEAVAGQYTTEPNPSGLEIRMKPDGTFEFVAFSGTYTVKDQRISLQPKSVNAFQVKRKEGSSAVLQLTFKGGEELDPRYIYLGYENAKGGIDYVCLYNKITNIDERKPVDSGNPYPLYALETVEIPKTENLYLVDASRVQAMGKGAEVHIEKIPVGKTTSAVEVLYTGVLRSGLGKMEGVYKADKQELVLKPERGADIVIKKIDAQKDNEVLTHSSAEEVKGWKHLIAFDEENDIPDYNPEKKKASQAVVKAARSLNEAIAQAKKNNRLVMVFYQPQNKEAEKVFEELLKSYQEILSAYDQSAGREQAITPKDLISYEFYLTGKKDAKWVKANKLSDTDQYVVLDGQGAIVYKEETTINTLEAGDLISDNTRYRVFHTAAKAKEIDQVLTNAKAPLKAVEKAFTTITGDEDYLPFLLVKEEKKEGEETPDGSYEREGYFQNLKNTDRLYTVKLTPEQLTAQWTRLIEAHKGDKKLDVDYARVLVNNFGENNYYKQYFLKEKEPQTADLGAIVYLVNFYKDIEAHNKVLLKKEGVDLETAYQDGEDYYPLSIRNKKDFIPLRKQSIQTLLLFANFVDKPEQQAVLNKALHKALEVGVLSLGDYIDLAYERQPQEAIQLFRDYYKGLLKKDGNLISGLDAAFSTETTDADDSWKYYKMKFANRANNVAWKVYETERNNPELLKEALAWSQVAVQMEKRAPYLDTLAHLLFVSGEKKKALEIQEEAVKLLETSKDEDERAMLKELRENLNKMRSEK</sequence>
<proteinExistence type="predicted"/>
<feature type="signal peptide" evidence="2">
    <location>
        <begin position="1"/>
        <end position="18"/>
    </location>
</feature>
<evidence type="ECO:0000313" key="4">
    <source>
        <dbReference type="EMBL" id="SNV10729.1"/>
    </source>
</evidence>
<evidence type="ECO:0000313" key="6">
    <source>
        <dbReference type="Proteomes" id="UP000215539"/>
    </source>
</evidence>
<evidence type="ECO:0008006" key="7">
    <source>
        <dbReference type="Google" id="ProtNLM"/>
    </source>
</evidence>
<dbReference type="EMBL" id="LT906449">
    <property type="protein sequence ID" value="SNV10729.1"/>
    <property type="molecule type" value="Genomic_DNA"/>
</dbReference>
<evidence type="ECO:0000313" key="3">
    <source>
        <dbReference type="EMBL" id="AMD84408.1"/>
    </source>
</evidence>
<name>A0AAX2GY45_9FLAO</name>
<feature type="chain" id="PRO_5043455245" description="Tetratricopeptide repeat protein" evidence="2">
    <location>
        <begin position="19"/>
        <end position="772"/>
    </location>
</feature>
<dbReference type="Proteomes" id="UP000215539">
    <property type="component" value="Chromosome 1"/>
</dbReference>
<organism evidence="4 6">
    <name type="scientific">Capnocytophaga haemolytica</name>
    <dbReference type="NCBI Taxonomy" id="45243"/>
    <lineage>
        <taxon>Bacteria</taxon>
        <taxon>Pseudomonadati</taxon>
        <taxon>Bacteroidota</taxon>
        <taxon>Flavobacteriia</taxon>
        <taxon>Flavobacteriales</taxon>
        <taxon>Flavobacteriaceae</taxon>
        <taxon>Capnocytophaga</taxon>
    </lineage>
</organism>
<evidence type="ECO:0000256" key="2">
    <source>
        <dbReference type="SAM" id="SignalP"/>
    </source>
</evidence>
<protein>
    <recommendedName>
        <fullName evidence="7">Tetratricopeptide repeat protein</fullName>
    </recommendedName>
</protein>
<accession>A0AAX2GY45</accession>
<feature type="coiled-coil region" evidence="1">
    <location>
        <begin position="736"/>
        <end position="771"/>
    </location>
</feature>
<dbReference type="AlphaFoldDB" id="A0AAX2GY45"/>
<keyword evidence="5" id="KW-1185">Reference proteome</keyword>
<dbReference type="EMBL" id="CP014227">
    <property type="protein sequence ID" value="AMD84408.1"/>
    <property type="molecule type" value="Genomic_DNA"/>
</dbReference>
<evidence type="ECO:0000313" key="5">
    <source>
        <dbReference type="Proteomes" id="UP000065822"/>
    </source>
</evidence>
<reference evidence="3 5" key="1">
    <citation type="submission" date="2016-02" db="EMBL/GenBank/DDBJ databases">
        <authorList>
            <person name="Holder M.E."/>
            <person name="Ajami N.J."/>
            <person name="Petrosino J.F."/>
        </authorList>
    </citation>
    <scope>NUCLEOTIDE SEQUENCE [LARGE SCALE GENOMIC DNA]</scope>
    <source>
        <strain evidence="3 5">CCUG 32990</strain>
    </source>
</reference>
<dbReference type="KEGG" id="chg:AXF12_01970"/>
<reference evidence="4 6" key="2">
    <citation type="submission" date="2017-06" db="EMBL/GenBank/DDBJ databases">
        <authorList>
            <consortium name="Pathogen Informatics"/>
        </authorList>
    </citation>
    <scope>NUCLEOTIDE SEQUENCE [LARGE SCALE GENOMIC DNA]</scope>
    <source>
        <strain evidence="4 6">NCTC12947</strain>
    </source>
</reference>
<keyword evidence="1" id="KW-0175">Coiled coil</keyword>
<keyword evidence="2" id="KW-0732">Signal</keyword>